<keyword evidence="3" id="KW-0687">Ribonucleoprotein</keyword>
<protein>
    <recommendedName>
        <fullName evidence="4">Small ribosomal subunit protein uS15c</fullName>
    </recommendedName>
</protein>
<keyword evidence="7" id="KW-1185">Reference proteome</keyword>
<dbReference type="Pfam" id="PF00312">
    <property type="entry name" value="Ribosomal_S15"/>
    <property type="match status" value="1"/>
</dbReference>
<evidence type="ECO:0000256" key="4">
    <source>
        <dbReference type="ARBA" id="ARBA00035250"/>
    </source>
</evidence>
<keyword evidence="2" id="KW-0689">Ribosomal protein</keyword>
<dbReference type="InterPro" id="IPR005290">
    <property type="entry name" value="Ribosomal_uS15_bac-type"/>
</dbReference>
<evidence type="ECO:0000256" key="3">
    <source>
        <dbReference type="ARBA" id="ARBA00023274"/>
    </source>
</evidence>
<dbReference type="InterPro" id="IPR000589">
    <property type="entry name" value="Ribosomal_uS15"/>
</dbReference>
<dbReference type="PANTHER" id="PTHR47546">
    <property type="entry name" value="S15/NS1, RNA-BINDING PROTEIN"/>
    <property type="match status" value="1"/>
</dbReference>
<reference evidence="6 7" key="1">
    <citation type="journal article" date="2022" name="Nat. Plants">
        <title>Genomes of leafy and leafless Platanthera orchids illuminate the evolution of mycoheterotrophy.</title>
        <authorList>
            <person name="Li M.H."/>
            <person name="Liu K.W."/>
            <person name="Li Z."/>
            <person name="Lu H.C."/>
            <person name="Ye Q.L."/>
            <person name="Zhang D."/>
            <person name="Wang J.Y."/>
            <person name="Li Y.F."/>
            <person name="Zhong Z.M."/>
            <person name="Liu X."/>
            <person name="Yu X."/>
            <person name="Liu D.K."/>
            <person name="Tu X.D."/>
            <person name="Liu B."/>
            <person name="Hao Y."/>
            <person name="Liao X.Y."/>
            <person name="Jiang Y.T."/>
            <person name="Sun W.H."/>
            <person name="Chen J."/>
            <person name="Chen Y.Q."/>
            <person name="Ai Y."/>
            <person name="Zhai J.W."/>
            <person name="Wu S.S."/>
            <person name="Zhou Z."/>
            <person name="Hsiao Y.Y."/>
            <person name="Wu W.L."/>
            <person name="Chen Y.Y."/>
            <person name="Lin Y.F."/>
            <person name="Hsu J.L."/>
            <person name="Li C.Y."/>
            <person name="Wang Z.W."/>
            <person name="Zhao X."/>
            <person name="Zhong W.Y."/>
            <person name="Ma X.K."/>
            <person name="Ma L."/>
            <person name="Huang J."/>
            <person name="Chen G.Z."/>
            <person name="Huang M.Z."/>
            <person name="Huang L."/>
            <person name="Peng D.H."/>
            <person name="Luo Y.B."/>
            <person name="Zou S.Q."/>
            <person name="Chen S.P."/>
            <person name="Lan S."/>
            <person name="Tsai W.C."/>
            <person name="Van de Peer Y."/>
            <person name="Liu Z.J."/>
        </authorList>
    </citation>
    <scope>NUCLEOTIDE SEQUENCE [LARGE SCALE GENOMIC DNA]</scope>
    <source>
        <strain evidence="6">Lor288</strain>
    </source>
</reference>
<comment type="caution">
    <text evidence="6">The sequence shown here is derived from an EMBL/GenBank/DDBJ whole genome shotgun (WGS) entry which is preliminary data.</text>
</comment>
<gene>
    <name evidence="6" type="ORF">KSP40_PGU006525</name>
</gene>
<feature type="compositionally biased region" description="Basic and acidic residues" evidence="5">
    <location>
        <begin position="124"/>
        <end position="139"/>
    </location>
</feature>
<accession>A0ABR2M746</accession>
<organism evidence="6 7">
    <name type="scientific">Platanthera guangdongensis</name>
    <dbReference type="NCBI Taxonomy" id="2320717"/>
    <lineage>
        <taxon>Eukaryota</taxon>
        <taxon>Viridiplantae</taxon>
        <taxon>Streptophyta</taxon>
        <taxon>Embryophyta</taxon>
        <taxon>Tracheophyta</taxon>
        <taxon>Spermatophyta</taxon>
        <taxon>Magnoliopsida</taxon>
        <taxon>Liliopsida</taxon>
        <taxon>Asparagales</taxon>
        <taxon>Orchidaceae</taxon>
        <taxon>Orchidoideae</taxon>
        <taxon>Orchideae</taxon>
        <taxon>Orchidinae</taxon>
        <taxon>Platanthera</taxon>
    </lineage>
</organism>
<dbReference type="CDD" id="cd00353">
    <property type="entry name" value="Ribosomal_S15p_S13e"/>
    <property type="match status" value="1"/>
</dbReference>
<dbReference type="HAMAP" id="MF_01343_B">
    <property type="entry name" value="Ribosomal_uS15_B"/>
    <property type="match status" value="1"/>
</dbReference>
<dbReference type="SUPFAM" id="SSF47060">
    <property type="entry name" value="S15/NS1 RNA-binding domain"/>
    <property type="match status" value="1"/>
</dbReference>
<feature type="compositionally biased region" description="Low complexity" evidence="5">
    <location>
        <begin position="35"/>
        <end position="50"/>
    </location>
</feature>
<dbReference type="SMART" id="SM01387">
    <property type="entry name" value="Ribosomal_S15"/>
    <property type="match status" value="1"/>
</dbReference>
<evidence type="ECO:0000313" key="6">
    <source>
        <dbReference type="EMBL" id="KAK8959737.1"/>
    </source>
</evidence>
<evidence type="ECO:0000256" key="2">
    <source>
        <dbReference type="ARBA" id="ARBA00022980"/>
    </source>
</evidence>
<evidence type="ECO:0000256" key="1">
    <source>
        <dbReference type="ARBA" id="ARBA00008434"/>
    </source>
</evidence>
<feature type="region of interest" description="Disordered" evidence="5">
    <location>
        <begin position="213"/>
        <end position="235"/>
    </location>
</feature>
<evidence type="ECO:0000313" key="7">
    <source>
        <dbReference type="Proteomes" id="UP001412067"/>
    </source>
</evidence>
<evidence type="ECO:0000256" key="5">
    <source>
        <dbReference type="SAM" id="MobiDB-lite"/>
    </source>
</evidence>
<dbReference type="NCBIfam" id="TIGR00952">
    <property type="entry name" value="S15_bact"/>
    <property type="match status" value="1"/>
</dbReference>
<comment type="similarity">
    <text evidence="1">Belongs to the universal ribosomal protein uS15 family.</text>
</comment>
<proteinExistence type="inferred from homology"/>
<feature type="region of interest" description="Disordered" evidence="5">
    <location>
        <begin position="35"/>
        <end position="183"/>
    </location>
</feature>
<feature type="compositionally biased region" description="Pro residues" evidence="5">
    <location>
        <begin position="97"/>
        <end position="111"/>
    </location>
</feature>
<dbReference type="EMBL" id="JBBWWR010000011">
    <property type="protein sequence ID" value="KAK8959737.1"/>
    <property type="molecule type" value="Genomic_DNA"/>
</dbReference>
<sequence>MYVLRPITVKALDDYPRSVAMLRLLKLQPKAQINPSSRALPCFSSSSSSSPLPPPDLDSALTGDPPRDRPATGDSTPPPPTSYSSYFSDIKERLKYPSPPRRIPTDPPPPSVFSAAAKPAPAHSLEEIRKHLAEFKLKSDGPTSGGRPSSNSGPHYPDLFNSNVFGRPGPRADTVGPDSDRRLSLDSIMESLKKLRPSSGGDSRFNITGFQDGLRQQGSREGGRNQFFGTDKLPDSIFGKEKREKKAEGGPEPKIRSTEFVKMYGYEELGQKLQRLRPEKDGKNEEFFSLSELNERLAKLRELEETEMDSKLDALPLRELRNSLERIKAVEDAKKSKRNMLSLLHFGDLKTPTFMLSPPQEQLLENYFHPDHMSSSEKLNMELKKVRDEFKISENDCGSARVQVAQLTTKIKHLSSTLHKKDKHSRKGLHEMIQLRKKHLKYLRRTDWDSYCFVISKLGLRDVPGYKIANYKT</sequence>
<dbReference type="PANTHER" id="PTHR47546:SF3">
    <property type="entry name" value="30S RIBOSOMAL PROTEIN S15, CHLOROPLASTIC"/>
    <property type="match status" value="1"/>
</dbReference>
<dbReference type="Gene3D" id="1.10.287.10">
    <property type="entry name" value="S15/NS1, RNA-binding"/>
    <property type="match status" value="1"/>
</dbReference>
<name>A0ABR2M746_9ASPA</name>
<dbReference type="Proteomes" id="UP001412067">
    <property type="component" value="Unassembled WGS sequence"/>
</dbReference>
<dbReference type="InterPro" id="IPR009068">
    <property type="entry name" value="uS15_NS1_RNA-bd_sf"/>
</dbReference>